<dbReference type="EMBL" id="KN881628">
    <property type="protein sequence ID" value="KIY53151.1"/>
    <property type="molecule type" value="Genomic_DNA"/>
</dbReference>
<name>A0A0D7APA6_9AGAR</name>
<dbReference type="Proteomes" id="UP000054144">
    <property type="component" value="Unassembled WGS sequence"/>
</dbReference>
<protein>
    <submittedName>
        <fullName evidence="2">Uncharacterized protein</fullName>
    </submittedName>
</protein>
<feature type="region of interest" description="Disordered" evidence="1">
    <location>
        <begin position="259"/>
        <end position="315"/>
    </location>
</feature>
<feature type="region of interest" description="Disordered" evidence="1">
    <location>
        <begin position="583"/>
        <end position="705"/>
    </location>
</feature>
<dbReference type="AlphaFoldDB" id="A0A0D7APA6"/>
<evidence type="ECO:0000313" key="3">
    <source>
        <dbReference type="Proteomes" id="UP000054144"/>
    </source>
</evidence>
<reference evidence="2 3" key="1">
    <citation type="journal article" date="2015" name="Fungal Genet. Biol.">
        <title>Evolution of novel wood decay mechanisms in Agaricales revealed by the genome sequences of Fistulina hepatica and Cylindrobasidium torrendii.</title>
        <authorList>
            <person name="Floudas D."/>
            <person name="Held B.W."/>
            <person name="Riley R."/>
            <person name="Nagy L.G."/>
            <person name="Koehler G."/>
            <person name="Ransdell A.S."/>
            <person name="Younus H."/>
            <person name="Chow J."/>
            <person name="Chiniquy J."/>
            <person name="Lipzen A."/>
            <person name="Tritt A."/>
            <person name="Sun H."/>
            <person name="Haridas S."/>
            <person name="LaButti K."/>
            <person name="Ohm R.A."/>
            <person name="Kues U."/>
            <person name="Blanchette R.A."/>
            <person name="Grigoriev I.V."/>
            <person name="Minto R.E."/>
            <person name="Hibbett D.S."/>
        </authorList>
    </citation>
    <scope>NUCLEOTIDE SEQUENCE [LARGE SCALE GENOMIC DNA]</scope>
    <source>
        <strain evidence="2 3">ATCC 64428</strain>
    </source>
</reference>
<dbReference type="OrthoDB" id="3247214at2759"/>
<keyword evidence="3" id="KW-1185">Reference proteome</keyword>
<proteinExistence type="predicted"/>
<sequence length="705" mass="76432">MSTSDSLGDSDPMTATLAAISRFLKLELKGPPSNPDSLASPSHEQPVSNAKINDAYTATSSTAVSPASSPELPTAEVSEPGSPLMPVNSDEPAIQDSRDIQKFSQLIHRFLAAFPSHATKDVQSSVPLPVETPGASSECPILATDATASGTSLIESADFQPGHQVAFQSARDSMQWSSPESILDQAAASGNESPWCVLKARLRHASLAGSVIGSPAASTSTFAAYTDDDSISIMMYSPLQPTRYSIVELAEEEFFDADQAQNEQDIPARTPVACGGHEEERTPVEPEFPTPASPYGDHDQLPSEEPPDSSMTKKRRLWVPSEDKISVEAMWWGFRLYLPPPVLQILDDRRIAAAKRGAMIAAALQWLLENIPSVIVPIQLRPMVELLRHLTPFVGYLGIAVTWGWATITSRDEAVFTGAGHGVVLTATWLLPFALIPSAWTLRDESSPRPSIDASQPSAQPIVKEPVIPSVDIPVIESTTQSSVPHEHSPRERTFGSQSTTERQRSCHTQERAAPQHVSEPRQDIKLPQNTESQHNSAPSLPLVPQQIYSHTSTPPLLPGETFCTPLSYYTLLSPHTLSPAPAAPQVVPAPSPYDMDPQPQAVPTATPDTAWSSAPPAAPVPRVIPLPSDDLPVQPPPDKEIGKRSWHTRDSSKHKHRGATKSAEREVFYDAPSPHHDVPASHNISSSDKKFKMLRLKKSKSKRD</sequence>
<organism evidence="2 3">
    <name type="scientific">Fistulina hepatica ATCC 64428</name>
    <dbReference type="NCBI Taxonomy" id="1128425"/>
    <lineage>
        <taxon>Eukaryota</taxon>
        <taxon>Fungi</taxon>
        <taxon>Dikarya</taxon>
        <taxon>Basidiomycota</taxon>
        <taxon>Agaricomycotina</taxon>
        <taxon>Agaricomycetes</taxon>
        <taxon>Agaricomycetidae</taxon>
        <taxon>Agaricales</taxon>
        <taxon>Fistulinaceae</taxon>
        <taxon>Fistulina</taxon>
    </lineage>
</organism>
<evidence type="ECO:0000313" key="2">
    <source>
        <dbReference type="EMBL" id="KIY53151.1"/>
    </source>
</evidence>
<feature type="compositionally biased region" description="Polar residues" evidence="1">
    <location>
        <begin position="35"/>
        <end position="51"/>
    </location>
</feature>
<feature type="compositionally biased region" description="Low complexity" evidence="1">
    <location>
        <begin position="57"/>
        <end position="70"/>
    </location>
</feature>
<feature type="compositionally biased region" description="Basic and acidic residues" evidence="1">
    <location>
        <begin position="638"/>
        <end position="652"/>
    </location>
</feature>
<feature type="compositionally biased region" description="Basic and acidic residues" evidence="1">
    <location>
        <begin position="502"/>
        <end position="511"/>
    </location>
</feature>
<feature type="compositionally biased region" description="Basic and acidic residues" evidence="1">
    <location>
        <begin position="485"/>
        <end position="494"/>
    </location>
</feature>
<accession>A0A0D7APA6</accession>
<feature type="region of interest" description="Disordered" evidence="1">
    <location>
        <begin position="479"/>
        <end position="523"/>
    </location>
</feature>
<feature type="compositionally biased region" description="Basic residues" evidence="1">
    <location>
        <begin position="693"/>
        <end position="705"/>
    </location>
</feature>
<feature type="compositionally biased region" description="Low complexity" evidence="1">
    <location>
        <begin position="604"/>
        <end position="616"/>
    </location>
</feature>
<feature type="compositionally biased region" description="Basic and acidic residues" evidence="1">
    <location>
        <begin position="663"/>
        <end position="680"/>
    </location>
</feature>
<feature type="region of interest" description="Disordered" evidence="1">
    <location>
        <begin position="28"/>
        <end position="85"/>
    </location>
</feature>
<evidence type="ECO:0000256" key="1">
    <source>
        <dbReference type="SAM" id="MobiDB-lite"/>
    </source>
</evidence>
<gene>
    <name evidence="2" type="ORF">FISHEDRAFT_69286</name>
</gene>